<evidence type="ECO:0000259" key="2">
    <source>
        <dbReference type="PROSITE" id="PS51178"/>
    </source>
</evidence>
<dbReference type="Proteomes" id="UP000249891">
    <property type="component" value="Unassembled WGS sequence"/>
</dbReference>
<dbReference type="EMBL" id="UAVS01000001">
    <property type="protein sequence ID" value="SQA93394.1"/>
    <property type="molecule type" value="Genomic_DNA"/>
</dbReference>
<dbReference type="PROSITE" id="PS51178">
    <property type="entry name" value="PASTA"/>
    <property type="match status" value="1"/>
</dbReference>
<protein>
    <submittedName>
        <fullName evidence="4">PASTA domain</fullName>
    </submittedName>
</protein>
<dbReference type="InterPro" id="IPR005543">
    <property type="entry name" value="PASTA_dom"/>
</dbReference>
<dbReference type="Pfam" id="PF03793">
    <property type="entry name" value="PASTA"/>
    <property type="match status" value="1"/>
</dbReference>
<keyword evidence="1" id="KW-0812">Transmembrane</keyword>
<evidence type="ECO:0000313" key="8">
    <source>
        <dbReference type="Proteomes" id="UP000276733"/>
    </source>
</evidence>
<sequence length="203" mass="22849">MEKIKEFLKNSGKKLAWQFAFAIVACIILVWCVLQLLRIYTAHGEYITVPNLSKKTLTEVGVILDKQQLRYEVLDSTEYDPKYPPLSVISQTPEATERVKKNRKIYLNINPSGYHKVTVPKVIQVTRRNAVATLQSVGLAIGRVTYVNNIGKDMVLEMQHDGKPVQPGDKLIKTSRIDLVCGNGLEARDTIPTEIPIEELMGD</sequence>
<dbReference type="EMBL" id="UARG01000017">
    <property type="protein sequence ID" value="SQA77831.1"/>
    <property type="molecule type" value="Genomic_DNA"/>
</dbReference>
<reference evidence="5 8" key="2">
    <citation type="submission" date="2018-11" db="EMBL/GenBank/DDBJ databases">
        <authorList>
            <consortium name="Pathogen Informatics"/>
        </authorList>
    </citation>
    <scope>NUCLEOTIDE SEQUENCE [LARGE SCALE GENOMIC DNA]</scope>
    <source>
        <strain evidence="5 8">NCTC11458</strain>
    </source>
</reference>
<dbReference type="AlphaFoldDB" id="A0A2X2SNE5"/>
<dbReference type="EMBL" id="UYIQ01000001">
    <property type="protein sequence ID" value="VDG82406.1"/>
    <property type="molecule type" value="Genomic_DNA"/>
</dbReference>
<evidence type="ECO:0000313" key="3">
    <source>
        <dbReference type="EMBL" id="SQA77831.1"/>
    </source>
</evidence>
<proteinExistence type="predicted"/>
<name>A0A2X2SNE5_CAPOC</name>
<dbReference type="Gene3D" id="3.30.10.20">
    <property type="match status" value="2"/>
</dbReference>
<evidence type="ECO:0000313" key="7">
    <source>
        <dbReference type="Proteomes" id="UP000250169"/>
    </source>
</evidence>
<dbReference type="Proteomes" id="UP000276733">
    <property type="component" value="Unassembled WGS sequence"/>
</dbReference>
<gene>
    <name evidence="5" type="ORF">NCTC11458_01711</name>
    <name evidence="4" type="ORF">NCTC11545_00765</name>
    <name evidence="3" type="ORF">NCTC11546_01051</name>
</gene>
<accession>A0A2X2SNE5</accession>
<dbReference type="PROSITE" id="PS51257">
    <property type="entry name" value="PROKAR_LIPOPROTEIN"/>
    <property type="match status" value="1"/>
</dbReference>
<reference evidence="6 7" key="1">
    <citation type="submission" date="2018-06" db="EMBL/GenBank/DDBJ databases">
        <authorList>
            <consortium name="Pathogen Informatics"/>
            <person name="Doyle S."/>
        </authorList>
    </citation>
    <scope>NUCLEOTIDE SEQUENCE [LARGE SCALE GENOMIC DNA]</scope>
    <source>
        <strain evidence="4 7">NCTC11545</strain>
        <strain evidence="3 6">NCTC11546</strain>
    </source>
</reference>
<evidence type="ECO:0000256" key="1">
    <source>
        <dbReference type="SAM" id="Phobius"/>
    </source>
</evidence>
<dbReference type="RefSeq" id="WP_002673909.1">
    <property type="nucleotide sequence ID" value="NZ_CP085961.1"/>
</dbReference>
<organism evidence="4 7">
    <name type="scientific">Capnocytophaga ochracea</name>
    <dbReference type="NCBI Taxonomy" id="1018"/>
    <lineage>
        <taxon>Bacteria</taxon>
        <taxon>Pseudomonadati</taxon>
        <taxon>Bacteroidota</taxon>
        <taxon>Flavobacteriia</taxon>
        <taxon>Flavobacteriales</taxon>
        <taxon>Flavobacteriaceae</taxon>
        <taxon>Capnocytophaga</taxon>
    </lineage>
</organism>
<feature type="domain" description="PASTA" evidence="2">
    <location>
        <begin position="43"/>
        <end position="111"/>
    </location>
</feature>
<evidence type="ECO:0000313" key="4">
    <source>
        <dbReference type="EMBL" id="SQA93394.1"/>
    </source>
</evidence>
<dbReference type="Proteomes" id="UP000250169">
    <property type="component" value="Unassembled WGS sequence"/>
</dbReference>
<keyword evidence="1" id="KW-0472">Membrane</keyword>
<keyword evidence="1" id="KW-1133">Transmembrane helix</keyword>
<dbReference type="CDD" id="cd06577">
    <property type="entry name" value="PASTA_pknB"/>
    <property type="match status" value="1"/>
</dbReference>
<evidence type="ECO:0000313" key="6">
    <source>
        <dbReference type="Proteomes" id="UP000249891"/>
    </source>
</evidence>
<evidence type="ECO:0000313" key="5">
    <source>
        <dbReference type="EMBL" id="VDG82406.1"/>
    </source>
</evidence>
<feature type="transmembrane region" description="Helical" evidence="1">
    <location>
        <begin position="15"/>
        <end position="37"/>
    </location>
</feature>